<accession>A0A096B685</accession>
<organism evidence="2 3">
    <name type="scientific">Flavonifractor plautii 1_3_50AFAA</name>
    <dbReference type="NCBI Taxonomy" id="742738"/>
    <lineage>
        <taxon>Bacteria</taxon>
        <taxon>Bacillati</taxon>
        <taxon>Bacillota</taxon>
        <taxon>Clostridia</taxon>
        <taxon>Eubacteriales</taxon>
        <taxon>Oscillospiraceae</taxon>
        <taxon>Flavonifractor</taxon>
    </lineage>
</organism>
<reference evidence="2 3" key="1">
    <citation type="submission" date="2011-08" db="EMBL/GenBank/DDBJ databases">
        <title>The Genome Sequence of Clostridium orbiscindens 1_3_50AFAA.</title>
        <authorList>
            <consortium name="The Broad Institute Genome Sequencing Platform"/>
            <person name="Earl A."/>
            <person name="Ward D."/>
            <person name="Feldgarden M."/>
            <person name="Gevers D."/>
            <person name="Daigneault M."/>
            <person name="Strauss J."/>
            <person name="Allen-Vercoe E."/>
            <person name="Young S.K."/>
            <person name="Zeng Q."/>
            <person name="Gargeya S."/>
            <person name="Fitzgerald M."/>
            <person name="Haas B."/>
            <person name="Abouelleil A."/>
            <person name="Alvarado L."/>
            <person name="Arachchi H.M."/>
            <person name="Berlin A."/>
            <person name="Brown A."/>
            <person name="Chapman S.B."/>
            <person name="Chen Z."/>
            <person name="Dunbar C."/>
            <person name="Freedman E."/>
            <person name="Gearin G."/>
            <person name="Gellesch M."/>
            <person name="Goldberg J."/>
            <person name="Griggs A."/>
            <person name="Gujja S."/>
            <person name="Heiman D."/>
            <person name="Howarth C."/>
            <person name="Larson L."/>
            <person name="Lui A."/>
            <person name="MacDonald P.J.P."/>
            <person name="Montmayeur A."/>
            <person name="Murphy C."/>
            <person name="Neiman D."/>
            <person name="Pearson M."/>
            <person name="Priest M."/>
            <person name="Roberts A."/>
            <person name="Saif S."/>
            <person name="Shea T."/>
            <person name="Shenoy N."/>
            <person name="Sisk P."/>
            <person name="Stolte C."/>
            <person name="Sykes S."/>
            <person name="Wortman J."/>
            <person name="Nusbaum C."/>
            <person name="Birren B."/>
        </authorList>
    </citation>
    <scope>NUCLEOTIDE SEQUENCE [LARGE SCALE GENOMIC DNA]</scope>
    <source>
        <strain evidence="2 3">1_3_50AFAA</strain>
    </source>
</reference>
<dbReference type="HOGENOM" id="CLU_1248848_0_0_9"/>
<keyword evidence="3" id="KW-1185">Reference proteome</keyword>
<evidence type="ECO:0000313" key="3">
    <source>
        <dbReference type="Proteomes" id="UP000029585"/>
    </source>
</evidence>
<protein>
    <recommendedName>
        <fullName evidence="4">DUF4760 domain-containing protein</fullName>
    </recommendedName>
</protein>
<dbReference type="eggNOG" id="ENOG5030AEI">
    <property type="taxonomic scope" value="Bacteria"/>
</dbReference>
<proteinExistence type="predicted"/>
<sequence length="221" mass="25452">MEGLFAFFSFQNIVNIFVILGGVSAFIIYATQRRASVKSAFTMVINQIDGIEEVISKLRSTQADGKLCNEEVFKSDQILSRNFWSEYKHLIMRQLDQTDIKILDEFFYNAEQIELARKSIIKAMENGWHSKALAEQYILATYLSSGIDQKLSHLPGEQPDFTAIDSFVEQKCRLFSQTFEPRFELFTPNIPVSILVKQLNLYKPISTSVTYKKVKKCSYNK</sequence>
<keyword evidence="1" id="KW-0472">Membrane</keyword>
<comment type="caution">
    <text evidence="2">The sequence shown here is derived from an EMBL/GenBank/DDBJ whole genome shotgun (WGS) entry which is preliminary data.</text>
</comment>
<name>A0A096B685_FLAPL</name>
<keyword evidence="1" id="KW-0812">Transmembrane</keyword>
<feature type="transmembrane region" description="Helical" evidence="1">
    <location>
        <begin position="6"/>
        <end position="29"/>
    </location>
</feature>
<evidence type="ECO:0008006" key="4">
    <source>
        <dbReference type="Google" id="ProtNLM"/>
    </source>
</evidence>
<evidence type="ECO:0000256" key="1">
    <source>
        <dbReference type="SAM" id="Phobius"/>
    </source>
</evidence>
<dbReference type="EMBL" id="ADLO01000087">
    <property type="protein sequence ID" value="KGF54491.1"/>
    <property type="molecule type" value="Genomic_DNA"/>
</dbReference>
<dbReference type="RefSeq" id="WP_157838666.1">
    <property type="nucleotide sequence ID" value="NZ_KN174164.1"/>
</dbReference>
<gene>
    <name evidence="2" type="ORF">HMPREF9460_02791</name>
</gene>
<dbReference type="AlphaFoldDB" id="A0A096B685"/>
<evidence type="ECO:0000313" key="2">
    <source>
        <dbReference type="EMBL" id="KGF54491.1"/>
    </source>
</evidence>
<dbReference type="PATRIC" id="fig|742738.3.peg.2869"/>
<keyword evidence="1" id="KW-1133">Transmembrane helix</keyword>
<dbReference type="Proteomes" id="UP000029585">
    <property type="component" value="Unassembled WGS sequence"/>
</dbReference>